<proteinExistence type="predicted"/>
<reference evidence="1 2" key="1">
    <citation type="journal article" date="2022" name="Hortic Res">
        <title>A haplotype resolved chromosomal level avocado genome allows analysis of novel avocado genes.</title>
        <authorList>
            <person name="Nath O."/>
            <person name="Fletcher S.J."/>
            <person name="Hayward A."/>
            <person name="Shaw L.M."/>
            <person name="Masouleh A.K."/>
            <person name="Furtado A."/>
            <person name="Henry R.J."/>
            <person name="Mitter N."/>
        </authorList>
    </citation>
    <scope>NUCLEOTIDE SEQUENCE [LARGE SCALE GENOMIC DNA]</scope>
    <source>
        <strain evidence="2">cv. Hass</strain>
    </source>
</reference>
<gene>
    <name evidence="1" type="ORF">MRB53_023767</name>
</gene>
<accession>A0ACC2LAD5</accession>
<keyword evidence="2" id="KW-1185">Reference proteome</keyword>
<comment type="caution">
    <text evidence="1">The sequence shown here is derived from an EMBL/GenBank/DDBJ whole genome shotgun (WGS) entry which is preliminary data.</text>
</comment>
<protein>
    <submittedName>
        <fullName evidence="1">Uncharacterized protein</fullName>
    </submittedName>
</protein>
<evidence type="ECO:0000313" key="1">
    <source>
        <dbReference type="EMBL" id="KAJ8630444.1"/>
    </source>
</evidence>
<dbReference type="EMBL" id="CM056815">
    <property type="protein sequence ID" value="KAJ8630444.1"/>
    <property type="molecule type" value="Genomic_DNA"/>
</dbReference>
<organism evidence="1 2">
    <name type="scientific">Persea americana</name>
    <name type="common">Avocado</name>
    <dbReference type="NCBI Taxonomy" id="3435"/>
    <lineage>
        <taxon>Eukaryota</taxon>
        <taxon>Viridiplantae</taxon>
        <taxon>Streptophyta</taxon>
        <taxon>Embryophyta</taxon>
        <taxon>Tracheophyta</taxon>
        <taxon>Spermatophyta</taxon>
        <taxon>Magnoliopsida</taxon>
        <taxon>Magnoliidae</taxon>
        <taxon>Laurales</taxon>
        <taxon>Lauraceae</taxon>
        <taxon>Persea</taxon>
    </lineage>
</organism>
<dbReference type="Proteomes" id="UP001234297">
    <property type="component" value="Chromosome 7"/>
</dbReference>
<evidence type="ECO:0000313" key="2">
    <source>
        <dbReference type="Proteomes" id="UP001234297"/>
    </source>
</evidence>
<name>A0ACC2LAD5_PERAE</name>
<sequence>MGYEVLGSSGDAFVFDGDLGNLGGREEGGNVGGDPWLGGGELEGGDVVVGDGDRDVGVEGRDNGGVGVKELDVGDGGTKLIAGN</sequence>